<dbReference type="Gene3D" id="2.60.40.10">
    <property type="entry name" value="Immunoglobulins"/>
    <property type="match status" value="5"/>
</dbReference>
<dbReference type="SUPFAM" id="SSF49265">
    <property type="entry name" value="Fibronectin type III"/>
    <property type="match status" value="3"/>
</dbReference>
<sequence>MFGKFKTSTLLLCSYVLILVFLSACVTPQKSGPELLEPKNNAQSVPFNNTTLLFGTPSDGEYEVIVKEADTNAEVFRQVVNGGQNISVVVPKGRLKPDTKYKWYVRRKGNDSGASSMWYFTTKKNSLPSVYGLKPDKTEGHPFGALALTWNANDPDDDTLTFVVRVFEVGKDVPVYETTSATNSAVVKDLKQLTNYRWTVEAIDPWGAKSGVSEATFKTKQNEPPDRIDLMNPKNGEANVKFNNLLLKWQAYDRDYEDLKFTVTLKASGAESQALLSNSTLTEYKVTGLSPSTLYTLTITAVDKYGETRTESFQFTTKVNTPPTKPELTNPANNARVNFVSAKQITFTWTNATDPDEDDVDYEFVLVSGSQIVHKRSAVLSNSYTIDVNSLLDVGKTYTWYVAAKDRHGGRTESDRFTFETYRNTPPSVPTSPYPANGARNLPNRIERFSWDCSDPDGDALKFELYIGESPDNLKLEASNLTTKTYSTSRLFDFGKTYYWKVVVSDGYNPPVEGPVWSFTITDEDRPPTAPVLLSPSNGANGISFNNITLRWRASTDKETALDRLVYLVYFGKADNMELVATVTGKTDDEIFHTISSVAPATTYYWRVEVKDSFGNYAYSTTWSLKTKPNEAPNIPLNPNPADGSQVPVSGVPTTVTLSWDCSDPDGDSLTYEVYINTSDDFSSVTPYTTTNKSVVVPINVLGKYYWYVVARDRHGEETKSKTWEFEVRSQ</sequence>
<dbReference type="CDD" id="cd00063">
    <property type="entry name" value="FN3"/>
    <property type="match status" value="1"/>
</dbReference>
<proteinExistence type="predicted"/>
<evidence type="ECO:0000313" key="3">
    <source>
        <dbReference type="EMBL" id="QAV33741.1"/>
    </source>
</evidence>
<dbReference type="Pfam" id="PF00041">
    <property type="entry name" value="fn3"/>
    <property type="match status" value="1"/>
</dbReference>
<accession>A0ABX5QT92</accession>
<protein>
    <submittedName>
        <fullName evidence="3">Fibronectin type III domain-containing protein</fullName>
    </submittedName>
</protein>
<name>A0ABX5QT92_9BACT</name>
<dbReference type="InterPro" id="IPR036116">
    <property type="entry name" value="FN3_sf"/>
</dbReference>
<dbReference type="InterPro" id="IPR003961">
    <property type="entry name" value="FN3_dom"/>
</dbReference>
<evidence type="ECO:0000259" key="2">
    <source>
        <dbReference type="PROSITE" id="PS50853"/>
    </source>
</evidence>
<dbReference type="PROSITE" id="PS50853">
    <property type="entry name" value="FN3"/>
    <property type="match status" value="2"/>
</dbReference>
<evidence type="ECO:0000313" key="4">
    <source>
        <dbReference type="Proteomes" id="UP000288947"/>
    </source>
</evidence>
<dbReference type="PROSITE" id="PS51257">
    <property type="entry name" value="PROKAR_LIPOPROTEIN"/>
    <property type="match status" value="1"/>
</dbReference>
<dbReference type="EMBL" id="CP026721">
    <property type="protein sequence ID" value="QAV33741.1"/>
    <property type="molecule type" value="Genomic_DNA"/>
</dbReference>
<dbReference type="PANTHER" id="PTHR46957">
    <property type="entry name" value="CYTOKINE RECEPTOR"/>
    <property type="match status" value="1"/>
</dbReference>
<dbReference type="InterPro" id="IPR013783">
    <property type="entry name" value="Ig-like_fold"/>
</dbReference>
<dbReference type="Proteomes" id="UP000288947">
    <property type="component" value="Chromosome"/>
</dbReference>
<feature type="chain" id="PRO_5047466503" evidence="1">
    <location>
        <begin position="27"/>
        <end position="731"/>
    </location>
</feature>
<dbReference type="InterPro" id="IPR050713">
    <property type="entry name" value="RTP_Phos/Ushers"/>
</dbReference>
<dbReference type="SMART" id="SM00060">
    <property type="entry name" value="FN3"/>
    <property type="match status" value="4"/>
</dbReference>
<gene>
    <name evidence="3" type="ORF">CBS1_08430</name>
</gene>
<feature type="domain" description="Fibronectin type-III" evidence="2">
    <location>
        <begin position="527"/>
        <end position="630"/>
    </location>
</feature>
<feature type="signal peptide" evidence="1">
    <location>
        <begin position="1"/>
        <end position="26"/>
    </location>
</feature>
<dbReference type="RefSeq" id="WP_090222438.1">
    <property type="nucleotide sequence ID" value="NZ_CP026721.1"/>
</dbReference>
<evidence type="ECO:0000256" key="1">
    <source>
        <dbReference type="SAM" id="SignalP"/>
    </source>
</evidence>
<feature type="domain" description="Fibronectin type-III" evidence="2">
    <location>
        <begin position="224"/>
        <end position="324"/>
    </location>
</feature>
<organism evidence="3 4">
    <name type="scientific">Fervidobacterium changbaicum</name>
    <dbReference type="NCBI Taxonomy" id="310769"/>
    <lineage>
        <taxon>Bacteria</taxon>
        <taxon>Thermotogati</taxon>
        <taxon>Thermotogota</taxon>
        <taxon>Thermotogae</taxon>
        <taxon>Thermotogales</taxon>
        <taxon>Fervidobacteriaceae</taxon>
        <taxon>Fervidobacterium</taxon>
    </lineage>
</organism>
<keyword evidence="1" id="KW-0732">Signal</keyword>
<dbReference type="PANTHER" id="PTHR46957:SF3">
    <property type="entry name" value="CYTOKINE RECEPTOR"/>
    <property type="match status" value="1"/>
</dbReference>
<reference evidence="3 4" key="1">
    <citation type="submission" date="2018-01" db="EMBL/GenBank/DDBJ databases">
        <title>The whole genome sequencing and assembly of Fervidobacterium changbaicum CBS-1 strain.</title>
        <authorList>
            <person name="Kim J.-Y."/>
            <person name="Park M.-K."/>
            <person name="Yi H."/>
            <person name="Bahn Y.-S."/>
            <person name="Kim J.F."/>
            <person name="Lee D.-W."/>
        </authorList>
    </citation>
    <scope>NUCLEOTIDE SEQUENCE [LARGE SCALE GENOMIC DNA]</scope>
    <source>
        <strain evidence="3 4">CBS-1</strain>
    </source>
</reference>
<keyword evidence="4" id="KW-1185">Reference proteome</keyword>